<dbReference type="Pfam" id="PF03626">
    <property type="entry name" value="COX4_pro"/>
    <property type="match status" value="1"/>
</dbReference>
<dbReference type="AlphaFoldDB" id="A0A0M2SZ17"/>
<dbReference type="Proteomes" id="UP000034166">
    <property type="component" value="Unassembled WGS sequence"/>
</dbReference>
<keyword evidence="5 9" id="KW-0812">Transmembrane</keyword>
<evidence type="ECO:0000256" key="9">
    <source>
        <dbReference type="RuleBase" id="RU367153"/>
    </source>
</evidence>
<dbReference type="PANTHER" id="PTHR36835:SF1">
    <property type="entry name" value="CYTOCHROME BO(3) UBIQUINOL OXIDASE SUBUNIT 4"/>
    <property type="match status" value="1"/>
</dbReference>
<sequence length="94" mass="10385">MRELFPMKQVMGFVFSLLLTVIALAVYFLDMSFATGITILLVTAFIQATVQLVVFMHAGETEDKASIYSNAFFGILLAVIIVLGTLLTMIWDMG</sequence>
<keyword evidence="11" id="KW-1185">Reference proteome</keyword>
<keyword evidence="8 9" id="KW-0472">Membrane</keyword>
<dbReference type="PATRIC" id="fig|1408103.3.peg.2647"/>
<keyword evidence="4 9" id="KW-1003">Cell membrane</keyword>
<dbReference type="RefSeq" id="WP_046523967.1">
    <property type="nucleotide sequence ID" value="NZ_LAYY01000011.1"/>
</dbReference>
<dbReference type="EC" id="1.10.3.-" evidence="9"/>
<comment type="function">
    <text evidence="9">Catalyzes quinol oxidation with the concomitant reduction of oxygen to water.</text>
</comment>
<evidence type="ECO:0000256" key="1">
    <source>
        <dbReference type="ARBA" id="ARBA00000725"/>
    </source>
</evidence>
<feature type="transmembrane region" description="Helical" evidence="9">
    <location>
        <begin position="35"/>
        <end position="55"/>
    </location>
</feature>
<dbReference type="GO" id="GO:0009319">
    <property type="term" value="C:cytochrome o ubiquinol oxidase complex"/>
    <property type="evidence" value="ECO:0007669"/>
    <property type="project" value="TreeGrafter"/>
</dbReference>
<dbReference type="PANTHER" id="PTHR36835">
    <property type="entry name" value="CYTOCHROME BO(3) UBIQUINOL OXIDASE SUBUNIT 4"/>
    <property type="match status" value="1"/>
</dbReference>
<dbReference type="InterPro" id="IPR014250">
    <property type="entry name" value="QoxD"/>
</dbReference>
<comment type="similarity">
    <text evidence="3 9">Belongs to the cytochrome c oxidase bacterial subunit 4 family.</text>
</comment>
<keyword evidence="7 9" id="KW-0560">Oxidoreductase</keyword>
<dbReference type="GO" id="GO:0019646">
    <property type="term" value="P:aerobic electron transport chain"/>
    <property type="evidence" value="ECO:0007669"/>
    <property type="project" value="TreeGrafter"/>
</dbReference>
<evidence type="ECO:0000313" key="10">
    <source>
        <dbReference type="EMBL" id="KKK37845.1"/>
    </source>
</evidence>
<reference evidence="10 11" key="1">
    <citation type="submission" date="2015-04" db="EMBL/GenBank/DDBJ databases">
        <title>Taxonomic description and genome sequence of Bacillus campisalis sp. nov., a novel member of the genus Bacillus isolated from solar saltern.</title>
        <authorList>
            <person name="Mathan Kumar R."/>
            <person name="Kaur G."/>
            <person name="Kumar A."/>
            <person name="Singh N.K."/>
            <person name="Kaur N."/>
            <person name="Kumar N."/>
            <person name="Mayilraj S."/>
        </authorList>
    </citation>
    <scope>NUCLEOTIDE SEQUENCE [LARGE SCALE GENOMIC DNA]</scope>
    <source>
        <strain evidence="10 11">SA2-6</strain>
    </source>
</reference>
<comment type="subcellular location">
    <subcellularLocation>
        <location evidence="2 9">Cell membrane</location>
        <topology evidence="2 9">Multi-pass membrane protein</topology>
    </subcellularLocation>
</comment>
<evidence type="ECO:0000313" key="11">
    <source>
        <dbReference type="Proteomes" id="UP000034166"/>
    </source>
</evidence>
<dbReference type="InterPro" id="IPR005171">
    <property type="entry name" value="Cyt_c_oxidase_su4_prok"/>
</dbReference>
<dbReference type="GO" id="GO:0016682">
    <property type="term" value="F:oxidoreductase activity, acting on diphenols and related substances as donors, oxygen as acceptor"/>
    <property type="evidence" value="ECO:0007669"/>
    <property type="project" value="UniProtKB-UniRule"/>
</dbReference>
<accession>A0A0M2SZ17</accession>
<dbReference type="GO" id="GO:0015078">
    <property type="term" value="F:proton transmembrane transporter activity"/>
    <property type="evidence" value="ECO:0007669"/>
    <property type="project" value="TreeGrafter"/>
</dbReference>
<evidence type="ECO:0000256" key="5">
    <source>
        <dbReference type="ARBA" id="ARBA00022692"/>
    </source>
</evidence>
<proteinExistence type="inferred from homology"/>
<dbReference type="GO" id="GO:0015990">
    <property type="term" value="P:electron transport coupled proton transport"/>
    <property type="evidence" value="ECO:0007669"/>
    <property type="project" value="TreeGrafter"/>
</dbReference>
<feature type="transmembrane region" description="Helical" evidence="9">
    <location>
        <begin position="67"/>
        <end position="91"/>
    </location>
</feature>
<gene>
    <name evidence="10" type="ORF">WQ57_11760</name>
</gene>
<protein>
    <recommendedName>
        <fullName evidence="9">Quinol oxidase subunit 4</fullName>
        <ecNumber evidence="9">1.10.3.-</ecNumber>
    </recommendedName>
</protein>
<dbReference type="InterPro" id="IPR050968">
    <property type="entry name" value="Cytochrome_c_oxidase_bac_sub4"/>
</dbReference>
<keyword evidence="6 9" id="KW-1133">Transmembrane helix</keyword>
<comment type="caution">
    <text evidence="10">The sequence shown here is derived from an EMBL/GenBank/DDBJ whole genome shotgun (WGS) entry which is preliminary data.</text>
</comment>
<dbReference type="GO" id="GO:0042773">
    <property type="term" value="P:ATP synthesis coupled electron transport"/>
    <property type="evidence" value="ECO:0007669"/>
    <property type="project" value="UniProtKB-UniRule"/>
</dbReference>
<dbReference type="NCBIfam" id="TIGR02901">
    <property type="entry name" value="QoxD"/>
    <property type="match status" value="1"/>
</dbReference>
<comment type="catalytic activity">
    <reaction evidence="1 9">
        <text>2 a quinol + O2 = 2 a quinone + 2 H2O</text>
        <dbReference type="Rhea" id="RHEA:55376"/>
        <dbReference type="ChEBI" id="CHEBI:15377"/>
        <dbReference type="ChEBI" id="CHEBI:15379"/>
        <dbReference type="ChEBI" id="CHEBI:24646"/>
        <dbReference type="ChEBI" id="CHEBI:132124"/>
    </reaction>
</comment>
<dbReference type="GO" id="GO:0009486">
    <property type="term" value="F:cytochrome bo3 ubiquinol oxidase activity"/>
    <property type="evidence" value="ECO:0007669"/>
    <property type="project" value="TreeGrafter"/>
</dbReference>
<evidence type="ECO:0000256" key="2">
    <source>
        <dbReference type="ARBA" id="ARBA00004651"/>
    </source>
</evidence>
<organism evidence="10 11">
    <name type="scientific">Mesobacillus campisalis</name>
    <dbReference type="NCBI Taxonomy" id="1408103"/>
    <lineage>
        <taxon>Bacteria</taxon>
        <taxon>Bacillati</taxon>
        <taxon>Bacillota</taxon>
        <taxon>Bacilli</taxon>
        <taxon>Bacillales</taxon>
        <taxon>Bacillaceae</taxon>
        <taxon>Mesobacillus</taxon>
    </lineage>
</organism>
<evidence type="ECO:0000256" key="4">
    <source>
        <dbReference type="ARBA" id="ARBA00022475"/>
    </source>
</evidence>
<evidence type="ECO:0000256" key="6">
    <source>
        <dbReference type="ARBA" id="ARBA00022989"/>
    </source>
</evidence>
<evidence type="ECO:0000256" key="8">
    <source>
        <dbReference type="ARBA" id="ARBA00023136"/>
    </source>
</evidence>
<dbReference type="EMBL" id="LAYY01000011">
    <property type="protein sequence ID" value="KKK37845.1"/>
    <property type="molecule type" value="Genomic_DNA"/>
</dbReference>
<dbReference type="OrthoDB" id="2361460at2"/>
<evidence type="ECO:0000256" key="7">
    <source>
        <dbReference type="ARBA" id="ARBA00023002"/>
    </source>
</evidence>
<name>A0A0M2SZ17_9BACI</name>
<evidence type="ECO:0000256" key="3">
    <source>
        <dbReference type="ARBA" id="ARBA00008079"/>
    </source>
</evidence>
<feature type="transmembrane region" description="Helical" evidence="9">
    <location>
        <begin position="12"/>
        <end position="29"/>
    </location>
</feature>
<dbReference type="GO" id="GO:0005886">
    <property type="term" value="C:plasma membrane"/>
    <property type="evidence" value="ECO:0007669"/>
    <property type="project" value="UniProtKB-SubCell"/>
</dbReference>